<keyword evidence="1" id="KW-0175">Coiled coil</keyword>
<feature type="coiled-coil region" evidence="1">
    <location>
        <begin position="16"/>
        <end position="43"/>
    </location>
</feature>
<dbReference type="PANTHER" id="PTHR21558">
    <property type="entry name" value="SPEER/SPETEX"/>
    <property type="match status" value="1"/>
</dbReference>
<protein>
    <recommendedName>
        <fullName evidence="2">Disks large homolog 5 N-terminal domain-containing protein</fullName>
    </recommendedName>
</protein>
<reference evidence="3 4" key="1">
    <citation type="submission" date="2024-08" db="EMBL/GenBank/DDBJ databases">
        <title>The draft genome of Apodemus speciosus.</title>
        <authorList>
            <person name="Nabeshima K."/>
            <person name="Suzuki S."/>
            <person name="Onuma M."/>
        </authorList>
    </citation>
    <scope>NUCLEOTIDE SEQUENCE [LARGE SCALE GENOMIC DNA]</scope>
    <source>
        <strain evidence="3">IB14-021</strain>
    </source>
</reference>
<dbReference type="Pfam" id="PF04822">
    <property type="entry name" value="Takusan"/>
    <property type="match status" value="1"/>
</dbReference>
<evidence type="ECO:0000313" key="3">
    <source>
        <dbReference type="EMBL" id="GAB1303330.1"/>
    </source>
</evidence>
<name>A0ABQ0FVQ1_APOSI</name>
<evidence type="ECO:0000313" key="4">
    <source>
        <dbReference type="Proteomes" id="UP001623349"/>
    </source>
</evidence>
<evidence type="ECO:0000256" key="1">
    <source>
        <dbReference type="SAM" id="Coils"/>
    </source>
</evidence>
<evidence type="ECO:0000259" key="2">
    <source>
        <dbReference type="Pfam" id="PF04822"/>
    </source>
</evidence>
<accession>A0ABQ0FVQ1</accession>
<organism evidence="3 4">
    <name type="scientific">Apodemus speciosus</name>
    <name type="common">Large Japanese field mouse</name>
    <dbReference type="NCBI Taxonomy" id="105296"/>
    <lineage>
        <taxon>Eukaryota</taxon>
        <taxon>Metazoa</taxon>
        <taxon>Chordata</taxon>
        <taxon>Craniata</taxon>
        <taxon>Vertebrata</taxon>
        <taxon>Euteleostomi</taxon>
        <taxon>Mammalia</taxon>
        <taxon>Eutheria</taxon>
        <taxon>Euarchontoglires</taxon>
        <taxon>Glires</taxon>
        <taxon>Rodentia</taxon>
        <taxon>Myomorpha</taxon>
        <taxon>Muroidea</taxon>
        <taxon>Muridae</taxon>
        <taxon>Murinae</taxon>
        <taxon>Apodemus</taxon>
    </lineage>
</organism>
<gene>
    <name evidence="3" type="ORF">APTSU1_001857100</name>
</gene>
<dbReference type="InterPro" id="IPR006907">
    <property type="entry name" value="DLG5_N"/>
</dbReference>
<dbReference type="PANTHER" id="PTHR21558:SF13">
    <property type="entry name" value="MCG129800-RELATED"/>
    <property type="match status" value="1"/>
</dbReference>
<feature type="domain" description="Disks large homolog 5 N-terminal" evidence="2">
    <location>
        <begin position="5"/>
        <end position="88"/>
    </location>
</feature>
<sequence>MGACRQTSFPTSVLSKKQAKKEEERLTRDLQLVKQERNELRNHLICVTEGAMNKRPYYTPNPFYENLKLKEKEIMSFLHTLEKENIEARQNFQELKKEINFYHNLHSRLLMQKNLMNKKLVKLKQENKEVHAD</sequence>
<dbReference type="Proteomes" id="UP001623349">
    <property type="component" value="Unassembled WGS sequence"/>
</dbReference>
<proteinExistence type="predicted"/>
<feature type="coiled-coil region" evidence="1">
    <location>
        <begin position="78"/>
        <end position="133"/>
    </location>
</feature>
<dbReference type="EMBL" id="BAAFST010000071">
    <property type="protein sequence ID" value="GAB1303330.1"/>
    <property type="molecule type" value="Genomic_DNA"/>
</dbReference>
<comment type="caution">
    <text evidence="3">The sequence shown here is derived from an EMBL/GenBank/DDBJ whole genome shotgun (WGS) entry which is preliminary data.</text>
</comment>
<keyword evidence="4" id="KW-1185">Reference proteome</keyword>